<dbReference type="InterPro" id="IPR050300">
    <property type="entry name" value="GDXG_lipolytic_enzyme"/>
</dbReference>
<protein>
    <submittedName>
        <fullName evidence="3">Carboxylesterase NlhH</fullName>
        <ecNumber evidence="3">3.1.1.1</ecNumber>
    </submittedName>
</protein>
<dbReference type="InterPro" id="IPR013094">
    <property type="entry name" value="AB_hydrolase_3"/>
</dbReference>
<proteinExistence type="predicted"/>
<dbReference type="GO" id="GO:0106435">
    <property type="term" value="F:carboxylesterase activity"/>
    <property type="evidence" value="ECO:0007669"/>
    <property type="project" value="UniProtKB-EC"/>
</dbReference>
<dbReference type="AlphaFoldDB" id="A0A5E4V1N5"/>
<sequence>MKPEINHPMTTPAQLNLTPQMPLPSAAAMAYEETVLGWASSADAGLWHARGIAYGEHPMHKFDVFAAPDTPADAPVLVFFHGGGWTNGYKEYVSFMASHVVAIGCVLVAPSYRLAPGAPLPAAFEDGAALLATLQKVLPAWPRAKAAGGSVELARRVVLAGHSAGGHLAALLALRPDALIRAGADPDHIVGCLPISGIFDLHHPEPAPGSLEARVYDMVLGPHTDDALMSPLCWARGNTVPMVLSWGEYDSHRVARSNQRMASLLATQGGPWAAFVEPHADHFQTHTSLVDGTHAWYRRLACVAHNRGVPRD</sequence>
<dbReference type="EMBL" id="CABPRU010000004">
    <property type="protein sequence ID" value="VVE06126.1"/>
    <property type="molecule type" value="Genomic_DNA"/>
</dbReference>
<dbReference type="Proteomes" id="UP000334380">
    <property type="component" value="Unassembled WGS sequence"/>
</dbReference>
<dbReference type="RefSeq" id="WP_150612992.1">
    <property type="nucleotide sequence ID" value="NZ_CABPRU010000004.1"/>
</dbReference>
<keyword evidence="4" id="KW-1185">Reference proteome</keyword>
<evidence type="ECO:0000313" key="4">
    <source>
        <dbReference type="Proteomes" id="UP000334380"/>
    </source>
</evidence>
<dbReference type="PANTHER" id="PTHR48081">
    <property type="entry name" value="AB HYDROLASE SUPERFAMILY PROTEIN C4A8.06C"/>
    <property type="match status" value="1"/>
</dbReference>
<evidence type="ECO:0000256" key="1">
    <source>
        <dbReference type="ARBA" id="ARBA00022801"/>
    </source>
</evidence>
<dbReference type="InterPro" id="IPR029058">
    <property type="entry name" value="AB_hydrolase_fold"/>
</dbReference>
<reference evidence="3 4" key="1">
    <citation type="submission" date="2019-08" db="EMBL/GenBank/DDBJ databases">
        <authorList>
            <person name="Peeters C."/>
        </authorList>
    </citation>
    <scope>NUCLEOTIDE SEQUENCE [LARGE SCALE GENOMIC DNA]</scope>
    <source>
        <strain evidence="3 4">LMG 31013</strain>
    </source>
</reference>
<name>A0A5E4V1N5_9BURK</name>
<dbReference type="Pfam" id="PF07859">
    <property type="entry name" value="Abhydrolase_3"/>
    <property type="match status" value="1"/>
</dbReference>
<dbReference type="SUPFAM" id="SSF53474">
    <property type="entry name" value="alpha/beta-Hydrolases"/>
    <property type="match status" value="1"/>
</dbReference>
<dbReference type="PANTHER" id="PTHR48081:SF33">
    <property type="entry name" value="KYNURENINE FORMAMIDASE"/>
    <property type="match status" value="1"/>
</dbReference>
<evidence type="ECO:0000259" key="2">
    <source>
        <dbReference type="Pfam" id="PF07859"/>
    </source>
</evidence>
<dbReference type="Gene3D" id="3.40.50.1820">
    <property type="entry name" value="alpha/beta hydrolase"/>
    <property type="match status" value="1"/>
</dbReference>
<organism evidence="3 4">
    <name type="scientific">Pandoraea terrigena</name>
    <dbReference type="NCBI Taxonomy" id="2508292"/>
    <lineage>
        <taxon>Bacteria</taxon>
        <taxon>Pseudomonadati</taxon>
        <taxon>Pseudomonadota</taxon>
        <taxon>Betaproteobacteria</taxon>
        <taxon>Burkholderiales</taxon>
        <taxon>Burkholderiaceae</taxon>
        <taxon>Pandoraea</taxon>
    </lineage>
</organism>
<keyword evidence="1 3" id="KW-0378">Hydrolase</keyword>
<dbReference type="EC" id="3.1.1.1" evidence="3"/>
<gene>
    <name evidence="3" type="primary">nlhH_3</name>
    <name evidence="3" type="ORF">PTE31013_02399</name>
</gene>
<accession>A0A5E4V1N5</accession>
<evidence type="ECO:0000313" key="3">
    <source>
        <dbReference type="EMBL" id="VVE06126.1"/>
    </source>
</evidence>
<feature type="domain" description="Alpha/beta hydrolase fold-3" evidence="2">
    <location>
        <begin position="77"/>
        <end position="270"/>
    </location>
</feature>
<dbReference type="OrthoDB" id="9771666at2"/>